<dbReference type="AlphaFoldDB" id="A0A803L0L0"/>
<keyword evidence="1" id="KW-0805">Transcription regulation</keyword>
<evidence type="ECO:0000256" key="1">
    <source>
        <dbReference type="RuleBase" id="RU004549"/>
    </source>
</evidence>
<dbReference type="PANTHER" id="PTHR31734">
    <property type="entry name" value="AUXIN-RESPONSIVE PROTEIN IAA17"/>
    <property type="match status" value="1"/>
</dbReference>
<feature type="domain" description="AUX/IAA" evidence="3">
    <location>
        <begin position="110"/>
        <end position="143"/>
    </location>
</feature>
<evidence type="ECO:0000313" key="6">
    <source>
        <dbReference type="Proteomes" id="UP000596660"/>
    </source>
</evidence>
<comment type="similarity">
    <text evidence="1">Belongs to the Aux/IAA family.</text>
</comment>
<protein>
    <recommendedName>
        <fullName evidence="1">Auxin-responsive protein</fullName>
    </recommendedName>
</protein>
<dbReference type="PANTHER" id="PTHR31734:SF138">
    <property type="entry name" value="AUXIN-RESPONSIVE PROTEIN IAA8"/>
    <property type="match status" value="1"/>
</dbReference>
<dbReference type="InterPro" id="IPR006115">
    <property type="entry name" value="6PGDH_NADP-bd"/>
</dbReference>
<dbReference type="InterPro" id="IPR036291">
    <property type="entry name" value="NAD(P)-bd_dom_sf"/>
</dbReference>
<dbReference type="Proteomes" id="UP000596660">
    <property type="component" value="Unplaced"/>
</dbReference>
<dbReference type="GO" id="GO:0009734">
    <property type="term" value="P:auxin-activated signaling pathway"/>
    <property type="evidence" value="ECO:0007669"/>
    <property type="project" value="UniProtKB-UniRule"/>
</dbReference>
<dbReference type="Pfam" id="PF03446">
    <property type="entry name" value="NAD_binding_2"/>
    <property type="match status" value="1"/>
</dbReference>
<evidence type="ECO:0000259" key="4">
    <source>
        <dbReference type="Pfam" id="PF03446"/>
    </source>
</evidence>
<dbReference type="GO" id="GO:0006355">
    <property type="term" value="P:regulation of DNA-templated transcription"/>
    <property type="evidence" value="ECO:0007669"/>
    <property type="project" value="InterPro"/>
</dbReference>
<accession>A0A803L0L0</accession>
<dbReference type="InterPro" id="IPR003311">
    <property type="entry name" value="AUX_IAA"/>
</dbReference>
<organism evidence="5 6">
    <name type="scientific">Chenopodium quinoa</name>
    <name type="common">Quinoa</name>
    <dbReference type="NCBI Taxonomy" id="63459"/>
    <lineage>
        <taxon>Eukaryota</taxon>
        <taxon>Viridiplantae</taxon>
        <taxon>Streptophyta</taxon>
        <taxon>Embryophyta</taxon>
        <taxon>Tracheophyta</taxon>
        <taxon>Spermatophyta</taxon>
        <taxon>Magnoliopsida</taxon>
        <taxon>eudicotyledons</taxon>
        <taxon>Gunneridae</taxon>
        <taxon>Pentapetalae</taxon>
        <taxon>Caryophyllales</taxon>
        <taxon>Chenopodiaceae</taxon>
        <taxon>Chenopodioideae</taxon>
        <taxon>Atripliceae</taxon>
        <taxon>Chenopodium</taxon>
    </lineage>
</organism>
<comment type="function">
    <text evidence="1">Aux/IAA proteins are short-lived transcriptional factors that function as repressors of early auxin response genes at low auxin concentrations.</text>
</comment>
<reference evidence="5" key="2">
    <citation type="submission" date="2021-03" db="UniProtKB">
        <authorList>
            <consortium name="EnsemblPlants"/>
        </authorList>
    </citation>
    <scope>IDENTIFICATION</scope>
</reference>
<comment type="subunit">
    <text evidence="1">Homodimers and heterodimers.</text>
</comment>
<keyword evidence="1" id="KW-0804">Transcription</keyword>
<dbReference type="Gramene" id="AUR62005398-RA">
    <property type="protein sequence ID" value="AUR62005398-RA:cds"/>
    <property type="gene ID" value="AUR62005398"/>
</dbReference>
<feature type="domain" description="6-phosphogluconate dehydrogenase NADP-binding" evidence="4">
    <location>
        <begin position="59"/>
        <end position="81"/>
    </location>
</feature>
<evidence type="ECO:0000259" key="3">
    <source>
        <dbReference type="Pfam" id="PF02309"/>
    </source>
</evidence>
<dbReference type="EnsemblPlants" id="AUR62005398-RA">
    <property type="protein sequence ID" value="AUR62005398-RA:cds"/>
    <property type="gene ID" value="AUR62005398"/>
</dbReference>
<feature type="region of interest" description="Disordered" evidence="2">
    <location>
        <begin position="230"/>
        <end position="270"/>
    </location>
</feature>
<sequence length="280" mass="31119">MGDWDNDLGGKSNSFSRGDSYPEEHDRFHGLHSHCLSSTAEVEAPHPHVYFLVYEFSSRVGFLGLGIMGSPMAQNLIKAGSFQKNTLATTSKNTDPLFVKVSMDGQCGSNMTETKLRDLLHGSEYVLTYEDKDGDWMLVGDVPCGIPSVKWSGVDGNDNVLVIDFYEFGEFEFWDLGIVYLCNSTEILLMGTQVEHSNVSKMGKKGSWFSASKRVFAHSSKENVANVVERGHQVTKPEQPKAELPTPPEQKAEPPAPPQQPKTEPPHVTPIRYIYSFSEL</sequence>
<dbReference type="GO" id="GO:0016616">
    <property type="term" value="F:oxidoreductase activity, acting on the CH-OH group of donors, NAD or NADP as acceptor"/>
    <property type="evidence" value="ECO:0007669"/>
    <property type="project" value="UniProtKB-ARBA"/>
</dbReference>
<dbReference type="Gene3D" id="3.40.50.720">
    <property type="entry name" value="NAD(P)-binding Rossmann-like Domain"/>
    <property type="match status" value="1"/>
</dbReference>
<dbReference type="SUPFAM" id="SSF54277">
    <property type="entry name" value="CAD &amp; PB1 domains"/>
    <property type="match status" value="1"/>
</dbReference>
<name>A0A803L0L0_CHEQI</name>
<evidence type="ECO:0000256" key="2">
    <source>
        <dbReference type="SAM" id="MobiDB-lite"/>
    </source>
</evidence>
<dbReference type="Gene3D" id="3.10.20.90">
    <property type="entry name" value="Phosphatidylinositol 3-kinase Catalytic Subunit, Chain A, domain 1"/>
    <property type="match status" value="1"/>
</dbReference>
<reference evidence="5" key="1">
    <citation type="journal article" date="2017" name="Nature">
        <title>The genome of Chenopodium quinoa.</title>
        <authorList>
            <person name="Jarvis D.E."/>
            <person name="Ho Y.S."/>
            <person name="Lightfoot D.J."/>
            <person name="Schmoeckel S.M."/>
            <person name="Li B."/>
            <person name="Borm T.J.A."/>
            <person name="Ohyanagi H."/>
            <person name="Mineta K."/>
            <person name="Michell C.T."/>
            <person name="Saber N."/>
            <person name="Kharbatia N.M."/>
            <person name="Rupper R.R."/>
            <person name="Sharp A.R."/>
            <person name="Dally N."/>
            <person name="Boughton B.A."/>
            <person name="Woo Y.H."/>
            <person name="Gao G."/>
            <person name="Schijlen E.G.W.M."/>
            <person name="Guo X."/>
            <person name="Momin A.A."/>
            <person name="Negrao S."/>
            <person name="Al-Babili S."/>
            <person name="Gehring C."/>
            <person name="Roessner U."/>
            <person name="Jung C."/>
            <person name="Murphy K."/>
            <person name="Arold S.T."/>
            <person name="Gojobori T."/>
            <person name="van der Linden C.G."/>
            <person name="van Loo E.N."/>
            <person name="Jellen E.N."/>
            <person name="Maughan P.J."/>
            <person name="Tester M."/>
        </authorList>
    </citation>
    <scope>NUCLEOTIDE SEQUENCE [LARGE SCALE GENOMIC DNA]</scope>
    <source>
        <strain evidence="5">cv. PI 614886</strain>
    </source>
</reference>
<dbReference type="InterPro" id="IPR002204">
    <property type="entry name" value="3-OH-isobutyrate_DH-rel_CS"/>
</dbReference>
<dbReference type="GO" id="GO:0050661">
    <property type="term" value="F:NADP binding"/>
    <property type="evidence" value="ECO:0007669"/>
    <property type="project" value="InterPro"/>
</dbReference>
<keyword evidence="1" id="KW-0539">Nucleus</keyword>
<keyword evidence="1" id="KW-0678">Repressor</keyword>
<dbReference type="GO" id="GO:0005634">
    <property type="term" value="C:nucleus"/>
    <property type="evidence" value="ECO:0007669"/>
    <property type="project" value="UniProtKB-SubCell"/>
</dbReference>
<dbReference type="PROSITE" id="PS00895">
    <property type="entry name" value="3_HYDROXYISOBUT_DH"/>
    <property type="match status" value="1"/>
</dbReference>
<keyword evidence="6" id="KW-1185">Reference proteome</keyword>
<feature type="region of interest" description="Disordered" evidence="2">
    <location>
        <begin position="1"/>
        <end position="23"/>
    </location>
</feature>
<dbReference type="SUPFAM" id="SSF51735">
    <property type="entry name" value="NAD(P)-binding Rossmann-fold domains"/>
    <property type="match status" value="1"/>
</dbReference>
<proteinExistence type="inferred from homology"/>
<dbReference type="Pfam" id="PF02309">
    <property type="entry name" value="AUX_IAA"/>
    <property type="match status" value="1"/>
</dbReference>
<comment type="subcellular location">
    <subcellularLocation>
        <location evidence="1">Nucleus</location>
    </subcellularLocation>
</comment>
<evidence type="ECO:0000313" key="5">
    <source>
        <dbReference type="EnsemblPlants" id="AUR62005398-RA:cds"/>
    </source>
</evidence>
<keyword evidence="1" id="KW-0927">Auxin signaling pathway</keyword>
<dbReference type="InterPro" id="IPR033389">
    <property type="entry name" value="AUX/IAA_dom"/>
</dbReference>